<proteinExistence type="predicted"/>
<sequence>MSATATEPRLGRLILRRTSHDRMCPIRSPDQRFFNALMQENKEHAPSPPYAPGSDQGDSSSVFLHSSKLRNKLEKLARWRIDPSLIAFSGDAREFRGGFATVSQAFLAPRSSANPAKSDGV</sequence>
<keyword evidence="3" id="KW-1185">Reference proteome</keyword>
<dbReference type="HOGENOM" id="CLU_2039787_0_0_1"/>
<reference evidence="2 3" key="1">
    <citation type="submission" date="2014-04" db="EMBL/GenBank/DDBJ databases">
        <authorList>
            <consortium name="DOE Joint Genome Institute"/>
            <person name="Kuo A."/>
            <person name="Girlanda M."/>
            <person name="Perotto S."/>
            <person name="Kohler A."/>
            <person name="Nagy L.G."/>
            <person name="Floudas D."/>
            <person name="Copeland A."/>
            <person name="Barry K.W."/>
            <person name="Cichocki N."/>
            <person name="Veneault-Fourrey C."/>
            <person name="LaButti K."/>
            <person name="Lindquist E.A."/>
            <person name="Lipzen A."/>
            <person name="Lundell T."/>
            <person name="Morin E."/>
            <person name="Murat C."/>
            <person name="Sun H."/>
            <person name="Tunlid A."/>
            <person name="Henrissat B."/>
            <person name="Grigoriev I.V."/>
            <person name="Hibbett D.S."/>
            <person name="Martin F."/>
            <person name="Nordberg H.P."/>
            <person name="Cantor M.N."/>
            <person name="Hua S.X."/>
        </authorList>
    </citation>
    <scope>NUCLEOTIDE SEQUENCE [LARGE SCALE GENOMIC DNA]</scope>
    <source>
        <strain evidence="2 3">MUT 4182</strain>
    </source>
</reference>
<dbReference type="EMBL" id="KN823211">
    <property type="protein sequence ID" value="KIO19629.1"/>
    <property type="molecule type" value="Genomic_DNA"/>
</dbReference>
<gene>
    <name evidence="2" type="ORF">M407DRAFT_146345</name>
</gene>
<name>A0A0C3Q7R2_9AGAM</name>
<accession>A0A0C3Q7R2</accession>
<dbReference type="AlphaFoldDB" id="A0A0C3Q7R2"/>
<dbReference type="Proteomes" id="UP000054248">
    <property type="component" value="Unassembled WGS sequence"/>
</dbReference>
<protein>
    <submittedName>
        <fullName evidence="2">Uncharacterized protein</fullName>
    </submittedName>
</protein>
<evidence type="ECO:0000313" key="3">
    <source>
        <dbReference type="Proteomes" id="UP000054248"/>
    </source>
</evidence>
<reference evidence="3" key="2">
    <citation type="submission" date="2015-01" db="EMBL/GenBank/DDBJ databases">
        <title>Evolutionary Origins and Diversification of the Mycorrhizal Mutualists.</title>
        <authorList>
            <consortium name="DOE Joint Genome Institute"/>
            <consortium name="Mycorrhizal Genomics Consortium"/>
            <person name="Kohler A."/>
            <person name="Kuo A."/>
            <person name="Nagy L.G."/>
            <person name="Floudas D."/>
            <person name="Copeland A."/>
            <person name="Barry K.W."/>
            <person name="Cichocki N."/>
            <person name="Veneault-Fourrey C."/>
            <person name="LaButti K."/>
            <person name="Lindquist E.A."/>
            <person name="Lipzen A."/>
            <person name="Lundell T."/>
            <person name="Morin E."/>
            <person name="Murat C."/>
            <person name="Riley R."/>
            <person name="Ohm R."/>
            <person name="Sun H."/>
            <person name="Tunlid A."/>
            <person name="Henrissat B."/>
            <person name="Grigoriev I.V."/>
            <person name="Hibbett D.S."/>
            <person name="Martin F."/>
        </authorList>
    </citation>
    <scope>NUCLEOTIDE SEQUENCE [LARGE SCALE GENOMIC DNA]</scope>
    <source>
        <strain evidence="3">MUT 4182</strain>
    </source>
</reference>
<evidence type="ECO:0000313" key="2">
    <source>
        <dbReference type="EMBL" id="KIO19629.1"/>
    </source>
</evidence>
<organism evidence="2 3">
    <name type="scientific">Tulasnella calospora MUT 4182</name>
    <dbReference type="NCBI Taxonomy" id="1051891"/>
    <lineage>
        <taxon>Eukaryota</taxon>
        <taxon>Fungi</taxon>
        <taxon>Dikarya</taxon>
        <taxon>Basidiomycota</taxon>
        <taxon>Agaricomycotina</taxon>
        <taxon>Agaricomycetes</taxon>
        <taxon>Cantharellales</taxon>
        <taxon>Tulasnellaceae</taxon>
        <taxon>Tulasnella</taxon>
    </lineage>
</organism>
<feature type="region of interest" description="Disordered" evidence="1">
    <location>
        <begin position="38"/>
        <end position="61"/>
    </location>
</feature>
<evidence type="ECO:0000256" key="1">
    <source>
        <dbReference type="SAM" id="MobiDB-lite"/>
    </source>
</evidence>
<dbReference type="OrthoDB" id="3308292at2759"/>